<dbReference type="Gene3D" id="3.40.50.1820">
    <property type="entry name" value="alpha/beta hydrolase"/>
    <property type="match status" value="1"/>
</dbReference>
<gene>
    <name evidence="1" type="ORF">H8K33_14465</name>
</gene>
<keyword evidence="2" id="KW-1185">Reference proteome</keyword>
<dbReference type="EMBL" id="JACOFU010000006">
    <property type="protein sequence ID" value="MBC3832709.1"/>
    <property type="molecule type" value="Genomic_DNA"/>
</dbReference>
<dbReference type="InterPro" id="IPR029058">
    <property type="entry name" value="AB_hydrolase_fold"/>
</dbReference>
<reference evidence="1 2" key="1">
    <citation type="submission" date="2020-08" db="EMBL/GenBank/DDBJ databases">
        <title>Novel species isolated from subtropical streams in China.</title>
        <authorList>
            <person name="Lu H."/>
        </authorList>
    </citation>
    <scope>NUCLEOTIDE SEQUENCE [LARGE SCALE GENOMIC DNA]</scope>
    <source>
        <strain evidence="1 2">KCTC 52442</strain>
    </source>
</reference>
<dbReference type="GO" id="GO:0016787">
    <property type="term" value="F:hydrolase activity"/>
    <property type="evidence" value="ECO:0007669"/>
    <property type="project" value="UniProtKB-KW"/>
</dbReference>
<evidence type="ECO:0000313" key="2">
    <source>
        <dbReference type="Proteomes" id="UP000643610"/>
    </source>
</evidence>
<protein>
    <submittedName>
        <fullName evidence="1">Alpha/beta hydrolase</fullName>
    </submittedName>
</protein>
<keyword evidence="1" id="KW-0378">Hydrolase</keyword>
<sequence>MDNFSDYDFIIQPGWKNSGSDHWQTHWERVLDAKRVANKDWEEPALKDWLDGLDTAIGQCAKPVVVIAHSLGCATVAHYAANFPQKIHAALLVAPADVERENAPSTLGSFAPLPQLALPFSSRVIASTNDPFCDRIRAEKFSATWGSSVVYLVAAGHINTASGHTEWNSGLEELRSLLEIAGRSKQMDAA</sequence>
<accession>A0ABR6XTB2</accession>
<dbReference type="RefSeq" id="WP_186891760.1">
    <property type="nucleotide sequence ID" value="NZ_JACOFU010000006.1"/>
</dbReference>
<dbReference type="Proteomes" id="UP000643610">
    <property type="component" value="Unassembled WGS sequence"/>
</dbReference>
<dbReference type="SUPFAM" id="SSF53474">
    <property type="entry name" value="alpha/beta-Hydrolases"/>
    <property type="match status" value="1"/>
</dbReference>
<comment type="caution">
    <text evidence="1">The sequence shown here is derived from an EMBL/GenBank/DDBJ whole genome shotgun (WGS) entry which is preliminary data.</text>
</comment>
<proteinExistence type="predicted"/>
<name>A0ABR6XTB2_9BURK</name>
<organism evidence="1 2">
    <name type="scientific">Undibacterium amnicola</name>
    <dbReference type="NCBI Taxonomy" id="1834038"/>
    <lineage>
        <taxon>Bacteria</taxon>
        <taxon>Pseudomonadati</taxon>
        <taxon>Pseudomonadota</taxon>
        <taxon>Betaproteobacteria</taxon>
        <taxon>Burkholderiales</taxon>
        <taxon>Oxalobacteraceae</taxon>
        <taxon>Undibacterium</taxon>
    </lineage>
</organism>
<dbReference type="Pfam" id="PF06821">
    <property type="entry name" value="Ser_hydrolase"/>
    <property type="match status" value="1"/>
</dbReference>
<dbReference type="InterPro" id="IPR010662">
    <property type="entry name" value="RBBP9/YdeN"/>
</dbReference>
<evidence type="ECO:0000313" key="1">
    <source>
        <dbReference type="EMBL" id="MBC3832709.1"/>
    </source>
</evidence>